<organism evidence="8 9">
    <name type="scientific">Cohnella endophytica</name>
    <dbReference type="NCBI Taxonomy" id="2419778"/>
    <lineage>
        <taxon>Bacteria</taxon>
        <taxon>Bacillati</taxon>
        <taxon>Bacillota</taxon>
        <taxon>Bacilli</taxon>
        <taxon>Bacillales</taxon>
        <taxon>Paenibacillaceae</taxon>
        <taxon>Cohnella</taxon>
    </lineage>
</organism>
<dbReference type="InterPro" id="IPR052714">
    <property type="entry name" value="MFS_Exporter"/>
</dbReference>
<evidence type="ECO:0000256" key="1">
    <source>
        <dbReference type="ARBA" id="ARBA00004651"/>
    </source>
</evidence>
<comment type="subcellular location">
    <subcellularLocation>
        <location evidence="1">Cell membrane</location>
        <topology evidence="1">Multi-pass membrane protein</topology>
    </subcellularLocation>
</comment>
<dbReference type="InterPro" id="IPR020846">
    <property type="entry name" value="MFS_dom"/>
</dbReference>
<dbReference type="Pfam" id="PF07690">
    <property type="entry name" value="MFS_1"/>
    <property type="match status" value="1"/>
</dbReference>
<keyword evidence="3 6" id="KW-0812">Transmembrane</keyword>
<keyword evidence="5 6" id="KW-0472">Membrane</keyword>
<dbReference type="PANTHER" id="PTHR23531:SF2">
    <property type="entry name" value="PERMEASE"/>
    <property type="match status" value="1"/>
</dbReference>
<proteinExistence type="predicted"/>
<feature type="domain" description="Major facilitator superfamily (MFS) profile" evidence="7">
    <location>
        <begin position="14"/>
        <end position="390"/>
    </location>
</feature>
<dbReference type="InterPro" id="IPR036259">
    <property type="entry name" value="MFS_trans_sf"/>
</dbReference>
<keyword evidence="4 6" id="KW-1133">Transmembrane helix</keyword>
<comment type="caution">
    <text evidence="8">The sequence shown here is derived from an EMBL/GenBank/DDBJ whole genome shotgun (WGS) entry which is preliminary data.</text>
</comment>
<gene>
    <name evidence="8" type="ORF">D7Z26_26440</name>
</gene>
<evidence type="ECO:0000256" key="2">
    <source>
        <dbReference type="ARBA" id="ARBA00022448"/>
    </source>
</evidence>
<dbReference type="Proteomes" id="UP000282076">
    <property type="component" value="Unassembled WGS sequence"/>
</dbReference>
<feature type="transmembrane region" description="Helical" evidence="6">
    <location>
        <begin position="49"/>
        <end position="68"/>
    </location>
</feature>
<feature type="transmembrane region" description="Helical" evidence="6">
    <location>
        <begin position="340"/>
        <end position="361"/>
    </location>
</feature>
<protein>
    <submittedName>
        <fullName evidence="8">MFS transporter</fullName>
    </submittedName>
</protein>
<feature type="transmembrane region" description="Helical" evidence="6">
    <location>
        <begin position="104"/>
        <end position="127"/>
    </location>
</feature>
<dbReference type="GO" id="GO:0005886">
    <property type="term" value="C:plasma membrane"/>
    <property type="evidence" value="ECO:0007669"/>
    <property type="project" value="UniProtKB-SubCell"/>
</dbReference>
<feature type="transmembrane region" description="Helical" evidence="6">
    <location>
        <begin position="80"/>
        <end position="98"/>
    </location>
</feature>
<evidence type="ECO:0000313" key="9">
    <source>
        <dbReference type="Proteomes" id="UP000282076"/>
    </source>
</evidence>
<keyword evidence="9" id="KW-1185">Reference proteome</keyword>
<dbReference type="GO" id="GO:0022857">
    <property type="term" value="F:transmembrane transporter activity"/>
    <property type="evidence" value="ECO:0007669"/>
    <property type="project" value="InterPro"/>
</dbReference>
<evidence type="ECO:0000259" key="7">
    <source>
        <dbReference type="PROSITE" id="PS50850"/>
    </source>
</evidence>
<feature type="transmembrane region" description="Helical" evidence="6">
    <location>
        <begin position="215"/>
        <end position="239"/>
    </location>
</feature>
<sequence>MSQQEPSTRLWTRSFIALTVSSLLLFLNLQMLFSSFPSYAKNELHAGDFQLSLVTSVFAFTAIASRFMTAALMKKTKRSTLLYIGLVIAGIMTFLYMLADTFGFLLLLRVGYGIGFGMASTIVPTLVSQVIPKSRMGEGIGYFGLSTSLAMSIGPMIGLNVMKHSGFGTLALIGAITLVFAFPILGFTKAVPMDPGVQVKKASASNAKVPFNSKLLFPAALNAMLAITYGGVLSFLALFGDEVHLGQVGLFFLFNAITIIIVRPISGKLFDRKGYAAVLVPASLCVTVSLALLSYATTMPMLIVSALLYGLGFGAIQPSLQAWMLRTSTPAQYGMANSMFYNTTDLGVAVGALVLGAISAASDYASMYRFSAGIMALFLVVFIIVHMRVRSSKANATA</sequence>
<dbReference type="CDD" id="cd17489">
    <property type="entry name" value="MFS_YfcJ_like"/>
    <property type="match status" value="1"/>
</dbReference>
<feature type="transmembrane region" description="Helical" evidence="6">
    <location>
        <begin position="367"/>
        <end position="385"/>
    </location>
</feature>
<evidence type="ECO:0000256" key="6">
    <source>
        <dbReference type="SAM" id="Phobius"/>
    </source>
</evidence>
<dbReference type="OrthoDB" id="9814001at2"/>
<feature type="transmembrane region" description="Helical" evidence="6">
    <location>
        <begin position="12"/>
        <end position="29"/>
    </location>
</feature>
<feature type="transmembrane region" description="Helical" evidence="6">
    <location>
        <begin position="301"/>
        <end position="320"/>
    </location>
</feature>
<dbReference type="EMBL" id="RBZM01000017">
    <property type="protein sequence ID" value="RKP44807.1"/>
    <property type="molecule type" value="Genomic_DNA"/>
</dbReference>
<feature type="transmembrane region" description="Helical" evidence="6">
    <location>
        <begin position="167"/>
        <end position="187"/>
    </location>
</feature>
<dbReference type="InterPro" id="IPR011701">
    <property type="entry name" value="MFS"/>
</dbReference>
<dbReference type="AlphaFoldDB" id="A0A494X263"/>
<dbReference type="Gene3D" id="1.20.1250.20">
    <property type="entry name" value="MFS general substrate transporter like domains"/>
    <property type="match status" value="1"/>
</dbReference>
<feature type="transmembrane region" description="Helical" evidence="6">
    <location>
        <begin position="245"/>
        <end position="262"/>
    </location>
</feature>
<dbReference type="PANTHER" id="PTHR23531">
    <property type="entry name" value="QUINOLENE RESISTANCE PROTEIN NORA"/>
    <property type="match status" value="1"/>
</dbReference>
<evidence type="ECO:0000256" key="5">
    <source>
        <dbReference type="ARBA" id="ARBA00023136"/>
    </source>
</evidence>
<evidence type="ECO:0000256" key="3">
    <source>
        <dbReference type="ARBA" id="ARBA00022692"/>
    </source>
</evidence>
<dbReference type="SUPFAM" id="SSF103473">
    <property type="entry name" value="MFS general substrate transporter"/>
    <property type="match status" value="1"/>
</dbReference>
<evidence type="ECO:0000313" key="8">
    <source>
        <dbReference type="EMBL" id="RKP44807.1"/>
    </source>
</evidence>
<dbReference type="PROSITE" id="PS50850">
    <property type="entry name" value="MFS"/>
    <property type="match status" value="1"/>
</dbReference>
<evidence type="ECO:0000256" key="4">
    <source>
        <dbReference type="ARBA" id="ARBA00022989"/>
    </source>
</evidence>
<feature type="transmembrane region" description="Helical" evidence="6">
    <location>
        <begin position="139"/>
        <end position="161"/>
    </location>
</feature>
<accession>A0A494X263</accession>
<feature type="transmembrane region" description="Helical" evidence="6">
    <location>
        <begin position="274"/>
        <end position="295"/>
    </location>
</feature>
<reference evidence="8 9" key="1">
    <citation type="submission" date="2018-10" db="EMBL/GenBank/DDBJ databases">
        <title>Cohnella sp. M2MS4P-1, whole genome shotgun sequence.</title>
        <authorList>
            <person name="Tuo L."/>
        </authorList>
    </citation>
    <scope>NUCLEOTIDE SEQUENCE [LARGE SCALE GENOMIC DNA]</scope>
    <source>
        <strain evidence="8 9">M2MS4P-1</strain>
    </source>
</reference>
<keyword evidence="2" id="KW-0813">Transport</keyword>
<dbReference type="RefSeq" id="WP_120980033.1">
    <property type="nucleotide sequence ID" value="NZ_RBZM01000017.1"/>
</dbReference>
<name>A0A494X263_9BACL</name>